<keyword evidence="5 6" id="KW-0472">Membrane</keyword>
<dbReference type="Pfam" id="PF02653">
    <property type="entry name" value="BPD_transp_2"/>
    <property type="match status" value="1"/>
</dbReference>
<feature type="transmembrane region" description="Helical" evidence="6">
    <location>
        <begin position="167"/>
        <end position="188"/>
    </location>
</feature>
<evidence type="ECO:0000313" key="7">
    <source>
        <dbReference type="EMBL" id="MBC8319051.1"/>
    </source>
</evidence>
<evidence type="ECO:0000313" key="8">
    <source>
        <dbReference type="Proteomes" id="UP000614424"/>
    </source>
</evidence>
<dbReference type="PANTHER" id="PTHR32196">
    <property type="entry name" value="ABC TRANSPORTER PERMEASE PROTEIN YPHD-RELATED-RELATED"/>
    <property type="match status" value="1"/>
</dbReference>
<feature type="non-terminal residue" evidence="7">
    <location>
        <position position="217"/>
    </location>
</feature>
<name>A0A8J6NEB1_9BACT</name>
<evidence type="ECO:0000256" key="2">
    <source>
        <dbReference type="ARBA" id="ARBA00022475"/>
    </source>
</evidence>
<dbReference type="InterPro" id="IPR001851">
    <property type="entry name" value="ABC_transp_permease"/>
</dbReference>
<accession>A0A8J6NEB1</accession>
<evidence type="ECO:0000256" key="6">
    <source>
        <dbReference type="SAM" id="Phobius"/>
    </source>
</evidence>
<evidence type="ECO:0000256" key="3">
    <source>
        <dbReference type="ARBA" id="ARBA00022692"/>
    </source>
</evidence>
<evidence type="ECO:0000256" key="5">
    <source>
        <dbReference type="ARBA" id="ARBA00023136"/>
    </source>
</evidence>
<feature type="transmembrane region" description="Helical" evidence="6">
    <location>
        <begin position="55"/>
        <end position="74"/>
    </location>
</feature>
<dbReference type="EMBL" id="JACNJZ010000220">
    <property type="protein sequence ID" value="MBC8319051.1"/>
    <property type="molecule type" value="Genomic_DNA"/>
</dbReference>
<dbReference type="GO" id="GO:0005886">
    <property type="term" value="C:plasma membrane"/>
    <property type="evidence" value="ECO:0007669"/>
    <property type="project" value="UniProtKB-SubCell"/>
</dbReference>
<keyword evidence="4 6" id="KW-1133">Transmembrane helix</keyword>
<keyword evidence="3 6" id="KW-0812">Transmembrane</keyword>
<feature type="transmembrane region" description="Helical" evidence="6">
    <location>
        <begin position="21"/>
        <end position="43"/>
    </location>
</feature>
<feature type="transmembrane region" description="Helical" evidence="6">
    <location>
        <begin position="104"/>
        <end position="122"/>
    </location>
</feature>
<dbReference type="GO" id="GO:0022857">
    <property type="term" value="F:transmembrane transporter activity"/>
    <property type="evidence" value="ECO:0007669"/>
    <property type="project" value="InterPro"/>
</dbReference>
<protein>
    <submittedName>
        <fullName evidence="7">ABC transporter permease</fullName>
    </submittedName>
</protein>
<evidence type="ECO:0000256" key="4">
    <source>
        <dbReference type="ARBA" id="ARBA00022989"/>
    </source>
</evidence>
<reference evidence="7 8" key="1">
    <citation type="submission" date="2020-08" db="EMBL/GenBank/DDBJ databases">
        <title>Bridging the membrane lipid divide: bacteria of the FCB group superphylum have the potential to synthesize archaeal ether lipids.</title>
        <authorList>
            <person name="Villanueva L."/>
            <person name="Von Meijenfeldt F.A.B."/>
            <person name="Westbye A.B."/>
            <person name="Yadav S."/>
            <person name="Hopmans E.C."/>
            <person name="Dutilh B.E."/>
            <person name="Sinninghe Damste J.S."/>
        </authorList>
    </citation>
    <scope>NUCLEOTIDE SEQUENCE [LARGE SCALE GENOMIC DNA]</scope>
    <source>
        <strain evidence="7">NIOZ-UU47</strain>
    </source>
</reference>
<organism evidence="7 8">
    <name type="scientific">Candidatus Desulfobia pelagia</name>
    <dbReference type="NCBI Taxonomy" id="2841692"/>
    <lineage>
        <taxon>Bacteria</taxon>
        <taxon>Pseudomonadati</taxon>
        <taxon>Thermodesulfobacteriota</taxon>
        <taxon>Desulfobulbia</taxon>
        <taxon>Desulfobulbales</taxon>
        <taxon>Desulfobulbaceae</taxon>
        <taxon>Candidatus Desulfobia</taxon>
    </lineage>
</organism>
<evidence type="ECO:0000256" key="1">
    <source>
        <dbReference type="ARBA" id="ARBA00004651"/>
    </source>
</evidence>
<feature type="transmembrane region" description="Helical" evidence="6">
    <location>
        <begin position="81"/>
        <end position="98"/>
    </location>
</feature>
<gene>
    <name evidence="7" type="ORF">H8E41_14230</name>
</gene>
<dbReference type="AlphaFoldDB" id="A0A8J6NEB1"/>
<comment type="subcellular location">
    <subcellularLocation>
        <location evidence="1">Cell membrane</location>
        <topology evidence="1">Multi-pass membrane protein</topology>
    </subcellularLocation>
</comment>
<proteinExistence type="predicted"/>
<dbReference type="Proteomes" id="UP000614424">
    <property type="component" value="Unassembled WGS sequence"/>
</dbReference>
<sequence>MAGSGNKGIKRFWKSARKASSFNIFLVVLALCLTASIFSKYFLDFYNIQSLLRDMAFLGLITLGQALLLMLGELDLSLGKISALCGVIGGIFMVHLNINPYVSILLTLALGFTFGLINGLLVTKLRLNSLVVTIGTAGVFGGFNLVLTHGQAITNIPKSIYFLGQGYLMNIPSPFIIMIVIAIIVIFFTKFTKSGRYIYAIGNSREASLILGIKVDR</sequence>
<feature type="transmembrane region" description="Helical" evidence="6">
    <location>
        <begin position="129"/>
        <end position="147"/>
    </location>
</feature>
<keyword evidence="2" id="KW-1003">Cell membrane</keyword>
<comment type="caution">
    <text evidence="7">The sequence shown here is derived from an EMBL/GenBank/DDBJ whole genome shotgun (WGS) entry which is preliminary data.</text>
</comment>